<dbReference type="Pfam" id="PF03682">
    <property type="entry name" value="UPF0158"/>
    <property type="match status" value="1"/>
</dbReference>
<dbReference type="Pfam" id="PF00583">
    <property type="entry name" value="Acetyltransf_1"/>
    <property type="match status" value="1"/>
</dbReference>
<protein>
    <recommendedName>
        <fullName evidence="1">N-acetyltransferase domain-containing protein</fullName>
    </recommendedName>
</protein>
<dbReference type="InterPro" id="IPR000182">
    <property type="entry name" value="GNAT_dom"/>
</dbReference>
<dbReference type="InterPro" id="IPR016181">
    <property type="entry name" value="Acyl_CoA_acyltransferase"/>
</dbReference>
<feature type="domain" description="N-acetyltransferase" evidence="1">
    <location>
        <begin position="155"/>
        <end position="296"/>
    </location>
</feature>
<reference evidence="2" key="1">
    <citation type="submission" date="2012-03" db="EMBL/GenBank/DDBJ databases">
        <title>Functional metagenomics reveals considerable lignocellulase gene clusters in the gut microbiome of a wood-feeding higher termite.</title>
        <authorList>
            <person name="Liu N."/>
        </authorList>
    </citation>
    <scope>NUCLEOTIDE SEQUENCE</scope>
</reference>
<proteinExistence type="predicted"/>
<dbReference type="EMBL" id="JQ844218">
    <property type="protein sequence ID" value="AGS52978.1"/>
    <property type="molecule type" value="Genomic_DNA"/>
</dbReference>
<evidence type="ECO:0000259" key="1">
    <source>
        <dbReference type="PROSITE" id="PS51186"/>
    </source>
</evidence>
<evidence type="ECO:0000313" key="2">
    <source>
        <dbReference type="EMBL" id="AGS52978.1"/>
    </source>
</evidence>
<dbReference type="PROSITE" id="PS51186">
    <property type="entry name" value="GNAT"/>
    <property type="match status" value="1"/>
</dbReference>
<dbReference type="GO" id="GO:0016747">
    <property type="term" value="F:acyltransferase activity, transferring groups other than amino-acyl groups"/>
    <property type="evidence" value="ECO:0007669"/>
    <property type="project" value="InterPro"/>
</dbReference>
<dbReference type="SUPFAM" id="SSF55729">
    <property type="entry name" value="Acyl-CoA N-acyltransferases (Nat)"/>
    <property type="match status" value="1"/>
</dbReference>
<dbReference type="AlphaFoldDB" id="A0A806K072"/>
<sequence>MQFELDNILIDDILFYMENQQGDFLLDTQEGRVISIDDYDGGDEPDFDDEKRFISLPSWRPGDGFRLMGSFTVELRNPVIRQELSAALDRNKGVFRAFKNVLEQYPETEKQWFKYKEQKMKEEVIAWYNSLREEWGLERIGGEPEDTSSLVAEDFILRRGEKSDLEKASALHALCVEEREKRENNILSTIFEGMNPFIFPGEVCFVAENANGDFSGYISAFSVSPLHLQISQLEINPEFRGMGLGEVLLAKLLDNVDRKQTCITIDLPAEHEYFSRVLRLEDFKPCVQRYILNRSS</sequence>
<dbReference type="CDD" id="cd04301">
    <property type="entry name" value="NAT_SF"/>
    <property type="match status" value="1"/>
</dbReference>
<accession>A0A806K072</accession>
<organism evidence="2">
    <name type="scientific">uncultured bacterium contig00030</name>
    <dbReference type="NCBI Taxonomy" id="1181519"/>
    <lineage>
        <taxon>Bacteria</taxon>
        <taxon>environmental samples</taxon>
    </lineage>
</organism>
<dbReference type="InterPro" id="IPR005361">
    <property type="entry name" value="UPF0158"/>
</dbReference>
<dbReference type="Gene3D" id="3.40.630.30">
    <property type="match status" value="1"/>
</dbReference>
<name>A0A806K072_9BACT</name>